<dbReference type="PROSITE" id="PS50271">
    <property type="entry name" value="ZF_UBP"/>
    <property type="match status" value="1"/>
</dbReference>
<evidence type="ECO:0000259" key="1">
    <source>
        <dbReference type="PROSITE" id="PS50271"/>
    </source>
</evidence>
<dbReference type="Pfam" id="PF02148">
    <property type="entry name" value="zf-UBP"/>
    <property type="match status" value="1"/>
</dbReference>
<name>A0AAU8K6K5_9ACTN</name>
<dbReference type="InterPro" id="IPR001607">
    <property type="entry name" value="Znf_UBP"/>
</dbReference>
<protein>
    <submittedName>
        <fullName evidence="2">UBP-type zinc finger domain-containing protein</fullName>
    </submittedName>
</protein>
<reference evidence="2" key="1">
    <citation type="submission" date="2024-06" db="EMBL/GenBank/DDBJ databases">
        <title>The genome sequences of Kitasatospora sp. strain HUAS MG31.</title>
        <authorList>
            <person name="Mo P."/>
        </authorList>
    </citation>
    <scope>NUCLEOTIDE SEQUENCE</scope>
    <source>
        <strain evidence="2">HUAS MG31</strain>
    </source>
</reference>
<proteinExistence type="predicted"/>
<dbReference type="SUPFAM" id="SSF57850">
    <property type="entry name" value="RING/U-box"/>
    <property type="match status" value="1"/>
</dbReference>
<evidence type="ECO:0000313" key="2">
    <source>
        <dbReference type="EMBL" id="XCM83730.1"/>
    </source>
</evidence>
<dbReference type="AlphaFoldDB" id="A0AAU8K6K5"/>
<accession>A0AAU8K6K5</accession>
<organism evidence="2">
    <name type="scientific">Kitasatospora camelliae</name>
    <dbReference type="NCBI Taxonomy" id="3156397"/>
    <lineage>
        <taxon>Bacteria</taxon>
        <taxon>Bacillati</taxon>
        <taxon>Actinomycetota</taxon>
        <taxon>Actinomycetes</taxon>
        <taxon>Kitasatosporales</taxon>
        <taxon>Streptomycetaceae</taxon>
        <taxon>Kitasatospora</taxon>
    </lineage>
</organism>
<dbReference type="GO" id="GO:0008270">
    <property type="term" value="F:zinc ion binding"/>
    <property type="evidence" value="ECO:0007669"/>
    <property type="project" value="InterPro"/>
</dbReference>
<dbReference type="Gene3D" id="3.30.40.10">
    <property type="entry name" value="Zinc/RING finger domain, C3HC4 (zinc finger)"/>
    <property type="match status" value="1"/>
</dbReference>
<dbReference type="RefSeq" id="WP_354644667.1">
    <property type="nucleotide sequence ID" value="NZ_CP159872.1"/>
</dbReference>
<feature type="domain" description="UBP-type" evidence="1">
    <location>
        <begin position="19"/>
        <end position="107"/>
    </location>
</feature>
<sequence length="107" mass="11780">MSAHGGWTVATDPGLVVQRTCEHLDQAGEFPLPAVRECEDCRAAGTGWVHLRQCLVCGHVACCDSSPKRHAYAHAQAHGGHDLARSIERGEEWAWCYADDLFLRPAR</sequence>
<dbReference type="InterPro" id="IPR013083">
    <property type="entry name" value="Znf_RING/FYVE/PHD"/>
</dbReference>
<dbReference type="EMBL" id="CP159872">
    <property type="protein sequence ID" value="XCM83730.1"/>
    <property type="molecule type" value="Genomic_DNA"/>
</dbReference>
<gene>
    <name evidence="2" type="ORF">ABWK59_34810</name>
</gene>
<dbReference type="KEGG" id="kcm:ABWK59_34810"/>